<evidence type="ECO:0000313" key="1">
    <source>
        <dbReference type="EMBL" id="VDP06454.1"/>
    </source>
</evidence>
<dbReference type="AlphaFoldDB" id="A0A183MBQ8"/>
<dbReference type="Gene3D" id="3.40.1110.10">
    <property type="entry name" value="Calcium-transporting ATPase, cytoplasmic domain N"/>
    <property type="match status" value="1"/>
</dbReference>
<dbReference type="GO" id="GO:0005886">
    <property type="term" value="C:plasma membrane"/>
    <property type="evidence" value="ECO:0007669"/>
    <property type="project" value="TreeGrafter"/>
</dbReference>
<reference evidence="1 2" key="1">
    <citation type="submission" date="2018-11" db="EMBL/GenBank/DDBJ databases">
        <authorList>
            <consortium name="Pathogen Informatics"/>
        </authorList>
    </citation>
    <scope>NUCLEOTIDE SEQUENCE [LARGE SCALE GENOMIC DNA]</scope>
    <source>
        <strain evidence="1 2">Zambia</strain>
    </source>
</reference>
<gene>
    <name evidence="1" type="ORF">SMRZ_LOCUS13483</name>
</gene>
<dbReference type="PANTHER" id="PTHR24092">
    <property type="entry name" value="PROBABLE PHOSPHOLIPID-TRANSPORTING ATPASE"/>
    <property type="match status" value="1"/>
</dbReference>
<dbReference type="InterPro" id="IPR023299">
    <property type="entry name" value="ATPase_P-typ_cyto_dom_N"/>
</dbReference>
<protein>
    <submittedName>
        <fullName evidence="1">Uncharacterized protein</fullName>
    </submittedName>
</protein>
<dbReference type="GO" id="GO:0000166">
    <property type="term" value="F:nucleotide binding"/>
    <property type="evidence" value="ECO:0007669"/>
    <property type="project" value="InterPro"/>
</dbReference>
<dbReference type="PANTHER" id="PTHR24092:SF190">
    <property type="entry name" value="PHOSPHOLIPID-TRANSPORTING ATPASE"/>
    <property type="match status" value="1"/>
</dbReference>
<proteinExistence type="predicted"/>
<dbReference type="EMBL" id="UZAI01010116">
    <property type="protein sequence ID" value="VDP06454.1"/>
    <property type="molecule type" value="Genomic_DNA"/>
</dbReference>
<organism evidence="1 2">
    <name type="scientific">Schistosoma margrebowiei</name>
    <dbReference type="NCBI Taxonomy" id="48269"/>
    <lineage>
        <taxon>Eukaryota</taxon>
        <taxon>Metazoa</taxon>
        <taxon>Spiralia</taxon>
        <taxon>Lophotrochozoa</taxon>
        <taxon>Platyhelminthes</taxon>
        <taxon>Trematoda</taxon>
        <taxon>Digenea</taxon>
        <taxon>Strigeidida</taxon>
        <taxon>Schistosomatoidea</taxon>
        <taxon>Schistosomatidae</taxon>
        <taxon>Schistosoma</taxon>
    </lineage>
</organism>
<keyword evidence="2" id="KW-1185">Reference proteome</keyword>
<evidence type="ECO:0000313" key="2">
    <source>
        <dbReference type="Proteomes" id="UP000277204"/>
    </source>
</evidence>
<dbReference type="GO" id="GO:0007030">
    <property type="term" value="P:Golgi organization"/>
    <property type="evidence" value="ECO:0007669"/>
    <property type="project" value="TreeGrafter"/>
</dbReference>
<dbReference type="GO" id="GO:0005802">
    <property type="term" value="C:trans-Golgi network"/>
    <property type="evidence" value="ECO:0007669"/>
    <property type="project" value="TreeGrafter"/>
</dbReference>
<sequence length="104" mass="11718">MVIRQTKSWEAARPDSIPAEALKSGIEDTVIFERLACTSLFTESTMDHLENFAKTGLRTLCIAWTEVDPAFYNKWVGNFYKASTALNDREAKLESVANEIEQVS</sequence>
<dbReference type="Proteomes" id="UP000277204">
    <property type="component" value="Unassembled WGS sequence"/>
</dbReference>
<dbReference type="GO" id="GO:0140326">
    <property type="term" value="F:ATPase-coupled intramembrane lipid transporter activity"/>
    <property type="evidence" value="ECO:0007669"/>
    <property type="project" value="TreeGrafter"/>
</dbReference>
<dbReference type="STRING" id="48269.A0A183MBQ8"/>
<name>A0A183MBQ8_9TREM</name>
<accession>A0A183MBQ8</accession>
<dbReference type="GO" id="GO:0045332">
    <property type="term" value="P:phospholipid translocation"/>
    <property type="evidence" value="ECO:0007669"/>
    <property type="project" value="TreeGrafter"/>
</dbReference>